<dbReference type="GO" id="GO:0003676">
    <property type="term" value="F:nucleic acid binding"/>
    <property type="evidence" value="ECO:0007669"/>
    <property type="project" value="InterPro"/>
</dbReference>
<dbReference type="SUPFAM" id="SSF57756">
    <property type="entry name" value="Retrovirus zinc finger-like domains"/>
    <property type="match status" value="1"/>
</dbReference>
<proteinExistence type="evidence at transcript level"/>
<evidence type="ECO:0000313" key="4">
    <source>
        <dbReference type="EMBL" id="JAA56588.1"/>
    </source>
</evidence>
<feature type="compositionally biased region" description="Low complexity" evidence="2">
    <location>
        <begin position="396"/>
        <end position="408"/>
    </location>
</feature>
<reference evidence="4" key="2">
    <citation type="journal article" date="2015" name="J. Proteomics">
        <title>Sexual differences in the sialomes of the zebra tick, Rhipicephalus pulchellus.</title>
        <authorList>
            <person name="Tan A.W."/>
            <person name="Francischetti I.M."/>
            <person name="Slovak M."/>
            <person name="Kini R.M."/>
            <person name="Ribeiro J.M."/>
        </authorList>
    </citation>
    <scope>NUCLEOTIDE SEQUENCE</scope>
    <source>
        <tissue evidence="4">Salivary gland</tissue>
    </source>
</reference>
<feature type="compositionally biased region" description="Polar residues" evidence="2">
    <location>
        <begin position="340"/>
        <end position="353"/>
    </location>
</feature>
<feature type="compositionally biased region" description="Polar residues" evidence="2">
    <location>
        <begin position="363"/>
        <end position="376"/>
    </location>
</feature>
<dbReference type="AlphaFoldDB" id="L7M0E9"/>
<keyword evidence="1" id="KW-0862">Zinc</keyword>
<feature type="domain" description="CCHC-type" evidence="3">
    <location>
        <begin position="313"/>
        <end position="328"/>
    </location>
</feature>
<accession>L7M0E9</accession>
<dbReference type="InterPro" id="IPR001878">
    <property type="entry name" value="Znf_CCHC"/>
</dbReference>
<dbReference type="PANTHER" id="PTHR33194:SF4">
    <property type="entry name" value="CCHC-TYPE DOMAIN-CONTAINING PROTEIN"/>
    <property type="match status" value="1"/>
</dbReference>
<evidence type="ECO:0000259" key="3">
    <source>
        <dbReference type="PROSITE" id="PS50158"/>
    </source>
</evidence>
<feature type="region of interest" description="Disordered" evidence="2">
    <location>
        <begin position="324"/>
        <end position="408"/>
    </location>
</feature>
<keyword evidence="1" id="KW-0479">Metal-binding</keyword>
<keyword evidence="1" id="KW-0863">Zinc-finger</keyword>
<feature type="region of interest" description="Disordered" evidence="2">
    <location>
        <begin position="276"/>
        <end position="310"/>
    </location>
</feature>
<sequence length="408" mass="45382">MSTGRDAESTAMPTASAAATSPVVLVAAPPRDPGNFSGTDGEDVDEWLRLYELVSANHRWDPTLMLANLIFYLKGTAKAWFNNNVEELTSWDICKTKLREVFGHFAGCKRAAKQALGARVQTSTESYLAYIQDVLTLCRKADATMAEAEKVAHVLKGIADDAFNLIVFRGCSTINDVITECRRFDEAKSRRIVHHFTRLPNTAATSTCEDLRMEAQPIPNSNDITRIVRREIEAASPAPLRALAPSDPQPTISLIQTVVRQELANAGLQTICSVHRPDAVTPPSWNPRPYYRRPAPSNRDPNAWRTPDDRPICFRCERVGHISRHCRSTRNSPSRPTSSFYNFHSSAPTSNQAPPRHDDSVTYDPTTPSTDQSDQYSRSPSPRRRGSRSPPPRRFPSPSNSRPFPSGN</sequence>
<dbReference type="EMBL" id="GACK01008446">
    <property type="protein sequence ID" value="JAA56588.1"/>
    <property type="molecule type" value="mRNA"/>
</dbReference>
<protein>
    <recommendedName>
        <fullName evidence="3">CCHC-type domain-containing protein</fullName>
    </recommendedName>
</protein>
<evidence type="ECO:0000256" key="2">
    <source>
        <dbReference type="SAM" id="MobiDB-lite"/>
    </source>
</evidence>
<evidence type="ECO:0000256" key="1">
    <source>
        <dbReference type="PROSITE-ProRule" id="PRU00047"/>
    </source>
</evidence>
<feature type="compositionally biased region" description="Low complexity" evidence="2">
    <location>
        <begin position="329"/>
        <end position="339"/>
    </location>
</feature>
<reference evidence="4" key="1">
    <citation type="submission" date="2012-11" db="EMBL/GenBank/DDBJ databases">
        <authorList>
            <person name="Lucero-Rivera Y.E."/>
            <person name="Tovar-Ramirez D."/>
        </authorList>
    </citation>
    <scope>NUCLEOTIDE SEQUENCE</scope>
    <source>
        <tissue evidence="4">Salivary gland</tissue>
    </source>
</reference>
<dbReference type="InterPro" id="IPR036875">
    <property type="entry name" value="Znf_CCHC_sf"/>
</dbReference>
<dbReference type="PROSITE" id="PS50158">
    <property type="entry name" value="ZF_CCHC"/>
    <property type="match status" value="1"/>
</dbReference>
<dbReference type="SMART" id="SM00343">
    <property type="entry name" value="ZnF_C2HC"/>
    <property type="match status" value="1"/>
</dbReference>
<name>L7M0E9_RHIPC</name>
<organism evidence="4">
    <name type="scientific">Rhipicephalus pulchellus</name>
    <name type="common">Yellow backed tick</name>
    <name type="synonym">Dermacentor pulchellus</name>
    <dbReference type="NCBI Taxonomy" id="72859"/>
    <lineage>
        <taxon>Eukaryota</taxon>
        <taxon>Metazoa</taxon>
        <taxon>Ecdysozoa</taxon>
        <taxon>Arthropoda</taxon>
        <taxon>Chelicerata</taxon>
        <taxon>Arachnida</taxon>
        <taxon>Acari</taxon>
        <taxon>Parasitiformes</taxon>
        <taxon>Ixodida</taxon>
        <taxon>Ixodoidea</taxon>
        <taxon>Ixodidae</taxon>
        <taxon>Rhipicephalinae</taxon>
        <taxon>Rhipicephalus</taxon>
        <taxon>Rhipicephalus</taxon>
    </lineage>
</organism>
<dbReference type="GO" id="GO:0008270">
    <property type="term" value="F:zinc ion binding"/>
    <property type="evidence" value="ECO:0007669"/>
    <property type="project" value="UniProtKB-KW"/>
</dbReference>
<dbReference type="PANTHER" id="PTHR33194">
    <property type="entry name" value="ZINC KNUCKLE DOMAINCONTAINING PROTEIN"/>
    <property type="match status" value="1"/>
</dbReference>